<protein>
    <submittedName>
        <fullName evidence="1">Uncharacterized protein</fullName>
    </submittedName>
</protein>
<organism evidence="1 2">
    <name type="scientific">Psophocarpus tetragonolobus</name>
    <name type="common">Winged bean</name>
    <name type="synonym">Dolichos tetragonolobus</name>
    <dbReference type="NCBI Taxonomy" id="3891"/>
    <lineage>
        <taxon>Eukaryota</taxon>
        <taxon>Viridiplantae</taxon>
        <taxon>Streptophyta</taxon>
        <taxon>Embryophyta</taxon>
        <taxon>Tracheophyta</taxon>
        <taxon>Spermatophyta</taxon>
        <taxon>Magnoliopsida</taxon>
        <taxon>eudicotyledons</taxon>
        <taxon>Gunneridae</taxon>
        <taxon>Pentapetalae</taxon>
        <taxon>rosids</taxon>
        <taxon>fabids</taxon>
        <taxon>Fabales</taxon>
        <taxon>Fabaceae</taxon>
        <taxon>Papilionoideae</taxon>
        <taxon>50 kb inversion clade</taxon>
        <taxon>NPAAA clade</taxon>
        <taxon>indigoferoid/millettioid clade</taxon>
        <taxon>Phaseoleae</taxon>
        <taxon>Psophocarpus</taxon>
    </lineage>
</organism>
<evidence type="ECO:0000313" key="2">
    <source>
        <dbReference type="Proteomes" id="UP001386955"/>
    </source>
</evidence>
<name>A0AAN9SQ89_PSOTE</name>
<dbReference type="Proteomes" id="UP001386955">
    <property type="component" value="Unassembled WGS sequence"/>
</dbReference>
<sequence length="86" mass="9722">MATVDCFVRKLLPYGPCSTFFGISYSWDLVLVGIGDPNLFLEIGTFLCKVQVVCCSLRVEIWKSWTCDKKLLTSVVVLLLKHSTFQ</sequence>
<dbReference type="AlphaFoldDB" id="A0AAN9SQ89"/>
<accession>A0AAN9SQ89</accession>
<keyword evidence="2" id="KW-1185">Reference proteome</keyword>
<proteinExistence type="predicted"/>
<dbReference type="EMBL" id="JAYMYS010000003">
    <property type="protein sequence ID" value="KAK7401806.1"/>
    <property type="molecule type" value="Genomic_DNA"/>
</dbReference>
<evidence type="ECO:0000313" key="1">
    <source>
        <dbReference type="EMBL" id="KAK7401806.1"/>
    </source>
</evidence>
<reference evidence="1 2" key="1">
    <citation type="submission" date="2024-01" db="EMBL/GenBank/DDBJ databases">
        <title>The genomes of 5 underutilized Papilionoideae crops provide insights into root nodulation and disease resistanc.</title>
        <authorList>
            <person name="Jiang F."/>
        </authorList>
    </citation>
    <scope>NUCLEOTIDE SEQUENCE [LARGE SCALE GENOMIC DNA]</scope>
    <source>
        <strain evidence="1">DUOXIRENSHENG_FW03</strain>
        <tissue evidence="1">Leaves</tissue>
    </source>
</reference>
<gene>
    <name evidence="1" type="ORF">VNO78_13592</name>
</gene>
<comment type="caution">
    <text evidence="1">The sequence shown here is derived from an EMBL/GenBank/DDBJ whole genome shotgun (WGS) entry which is preliminary data.</text>
</comment>